<feature type="domain" description="C2H2-type" evidence="12">
    <location>
        <begin position="442"/>
        <end position="469"/>
    </location>
</feature>
<keyword evidence="8" id="KW-0804">Transcription</keyword>
<dbReference type="OMA" id="KMDHYVL"/>
<evidence type="ECO:0000256" key="11">
    <source>
        <dbReference type="SAM" id="MobiDB-lite"/>
    </source>
</evidence>
<feature type="domain" description="C2H2-type" evidence="12">
    <location>
        <begin position="470"/>
        <end position="497"/>
    </location>
</feature>
<evidence type="ECO:0000259" key="12">
    <source>
        <dbReference type="PROSITE" id="PS50157"/>
    </source>
</evidence>
<dbReference type="PROSITE" id="PS50157">
    <property type="entry name" value="ZINC_FINGER_C2H2_2"/>
    <property type="match status" value="10"/>
</dbReference>
<gene>
    <name evidence="13" type="ORF">AWZ03_008958</name>
</gene>
<evidence type="ECO:0000256" key="1">
    <source>
        <dbReference type="ARBA" id="ARBA00004123"/>
    </source>
</evidence>
<dbReference type="FunFam" id="3.30.160.60:FF:000495">
    <property type="entry name" value="zinc finger protein 668"/>
    <property type="match status" value="1"/>
</dbReference>
<dbReference type="GO" id="GO:0003682">
    <property type="term" value="F:chromatin binding"/>
    <property type="evidence" value="ECO:0007669"/>
    <property type="project" value="UniProtKB-ARBA"/>
</dbReference>
<keyword evidence="4 10" id="KW-0863">Zinc-finger</keyword>
<evidence type="ECO:0000256" key="8">
    <source>
        <dbReference type="ARBA" id="ARBA00023163"/>
    </source>
</evidence>
<reference evidence="13 14" key="1">
    <citation type="journal article" date="2019" name="J. Hered.">
        <title>An Improved Genome Assembly for Drosophila navojoa, the Basal Species in the mojavensis Cluster.</title>
        <authorList>
            <person name="Vanderlinde T."/>
            <person name="Dupim E.G."/>
            <person name="Nazario-Yepiz N.O."/>
            <person name="Carvalho A.B."/>
        </authorList>
    </citation>
    <scope>NUCLEOTIDE SEQUENCE [LARGE SCALE GENOMIC DNA]</scope>
    <source>
        <strain evidence="13">Navoj_Jal97</strain>
        <tissue evidence="13">Whole organism</tissue>
    </source>
</reference>
<dbReference type="SUPFAM" id="SSF57667">
    <property type="entry name" value="beta-beta-alpha zinc fingers"/>
    <property type="match status" value="5"/>
</dbReference>
<feature type="domain" description="C2H2-type" evidence="12">
    <location>
        <begin position="498"/>
        <end position="525"/>
    </location>
</feature>
<keyword evidence="3" id="KW-0677">Repeat</keyword>
<evidence type="ECO:0000256" key="5">
    <source>
        <dbReference type="ARBA" id="ARBA00022833"/>
    </source>
</evidence>
<name>A0A484B6Z6_DRONA</name>
<evidence type="ECO:0000256" key="10">
    <source>
        <dbReference type="PROSITE-ProRule" id="PRU00042"/>
    </source>
</evidence>
<dbReference type="PROSITE" id="PS00028">
    <property type="entry name" value="ZINC_FINGER_C2H2_1"/>
    <property type="match status" value="9"/>
</dbReference>
<evidence type="ECO:0000256" key="2">
    <source>
        <dbReference type="ARBA" id="ARBA00022723"/>
    </source>
</evidence>
<organism evidence="13 14">
    <name type="scientific">Drosophila navojoa</name>
    <name type="common">Fruit fly</name>
    <dbReference type="NCBI Taxonomy" id="7232"/>
    <lineage>
        <taxon>Eukaryota</taxon>
        <taxon>Metazoa</taxon>
        <taxon>Ecdysozoa</taxon>
        <taxon>Arthropoda</taxon>
        <taxon>Hexapoda</taxon>
        <taxon>Insecta</taxon>
        <taxon>Pterygota</taxon>
        <taxon>Neoptera</taxon>
        <taxon>Endopterygota</taxon>
        <taxon>Diptera</taxon>
        <taxon>Brachycera</taxon>
        <taxon>Muscomorpha</taxon>
        <taxon>Ephydroidea</taxon>
        <taxon>Drosophilidae</taxon>
        <taxon>Drosophila</taxon>
    </lineage>
</organism>
<feature type="region of interest" description="Disordered" evidence="11">
    <location>
        <begin position="715"/>
        <end position="745"/>
    </location>
</feature>
<comment type="caution">
    <text evidence="13">The sequence shown here is derived from an EMBL/GenBank/DDBJ whole genome shotgun (WGS) entry which is preliminary data.</text>
</comment>
<feature type="domain" description="C2H2-type" evidence="12">
    <location>
        <begin position="381"/>
        <end position="408"/>
    </location>
</feature>
<keyword evidence="5" id="KW-0862">Zinc</keyword>
<dbReference type="EMBL" id="LSRL02000098">
    <property type="protein sequence ID" value="TDG44637.1"/>
    <property type="molecule type" value="Genomic_DNA"/>
</dbReference>
<dbReference type="GO" id="GO:0045892">
    <property type="term" value="P:negative regulation of DNA-templated transcription"/>
    <property type="evidence" value="ECO:0007669"/>
    <property type="project" value="UniProtKB-ARBA"/>
</dbReference>
<evidence type="ECO:0000256" key="3">
    <source>
        <dbReference type="ARBA" id="ARBA00022737"/>
    </source>
</evidence>
<dbReference type="OrthoDB" id="654211at2759"/>
<feature type="region of interest" description="Disordered" evidence="11">
    <location>
        <begin position="876"/>
        <end position="917"/>
    </location>
</feature>
<sequence>MSASKDAAGAAPTASKEASTPVIRVMDVEKMVSLKTKRTGTRLKLLNEVTAKATRPKQEKRTSIKILNNDEAQGSSKAGEKRATPKVASPGVKILNEKRIGPSAAAMETAKIKTSPSKKKKMDHYVLQAIKSENSKADNTTSVVVVEDDDTIDFILADDDVELGDTAKENGEEFVVSGVEDDDDDDDDDDDEDGPSGGASGTKRKSGNSNNNNELKEMVEHVCGKCYKTFRRVKSLKKHLEFCRYDSGYHLRKAEMLKNLDKIERDAVVMEKKDICFCCSESYDTFHLGHINCPDCPKSFKTQTSYERHIFITHSEFNDFPCSICNAKLRSSALLKLHEQQHQSRGKPFACKICGKDFTRSYHLKRHQKYSSCSANENDTMSCKVCDRVFYRLDNLRAHLKQHLGTQVVKKPEYMCHVCKNCFYSLSTLNIHIRTHTGEKPFDCDLCDKKFSALVALKKHRRYHTGEKPYTCTVCSQSFAVKEVLNRHMKRHTGERPHKCNECGKSFIQATQLRTHSKTHLRPYSCSLCIQKFKTEKQLERHVKEHSRQKRPSFACTECTRSFRTSALLKEHMDAGDHSPAKPTRAKRSAKVIERTDCAICDKNFDSTDTLRNHIRNVHECDPDDIFGTEPPAKRKATKKAVVLVDDEDEANEEKDQEKETTAANTSAGSLISSKTDDNGVVVREFLVDEGDGNAQTIVLENEVYTILPLEGAASTAEPTAEGGDVKAESKEKPQSAVSPTVKKEQRKSLAASLAAAIADNLDEPSSEDEFNGEVLTEEDIKLKENIAKLIDMLVDPQTLKKYDWPNSSEESVLCKVIENCGHDLAKGSEAYAELDYGSRMREYCKLLFTVVIHNDSIKALLNNFPIDDVIEYVLGDEDQDQEQDEDQETDKGKEKEHDGDKSDSATRQDEADEAEA</sequence>
<feature type="domain" description="C2H2-type" evidence="12">
    <location>
        <begin position="414"/>
        <end position="441"/>
    </location>
</feature>
<dbReference type="InterPro" id="IPR036236">
    <property type="entry name" value="Znf_C2H2_sf"/>
</dbReference>
<feature type="compositionally biased region" description="Basic and acidic residues" evidence="11">
    <location>
        <begin position="890"/>
        <end position="910"/>
    </location>
</feature>
<evidence type="ECO:0000256" key="7">
    <source>
        <dbReference type="ARBA" id="ARBA00023125"/>
    </source>
</evidence>
<feature type="domain" description="C2H2-type" evidence="12">
    <location>
        <begin position="291"/>
        <end position="319"/>
    </location>
</feature>
<dbReference type="KEGG" id="dnv:108660238"/>
<dbReference type="PANTHER" id="PTHR24394">
    <property type="entry name" value="ZINC FINGER PROTEIN"/>
    <property type="match status" value="1"/>
</dbReference>
<feature type="domain" description="C2H2-type" evidence="12">
    <location>
        <begin position="349"/>
        <end position="379"/>
    </location>
</feature>
<dbReference type="GO" id="GO:0040029">
    <property type="term" value="P:epigenetic regulation of gene expression"/>
    <property type="evidence" value="ECO:0007669"/>
    <property type="project" value="UniProtKB-ARBA"/>
</dbReference>
<dbReference type="GO" id="GO:0005634">
    <property type="term" value="C:nucleus"/>
    <property type="evidence" value="ECO:0007669"/>
    <property type="project" value="UniProtKB-SubCell"/>
</dbReference>
<keyword evidence="14" id="KW-1185">Reference proteome</keyword>
<feature type="compositionally biased region" description="Polar residues" evidence="11">
    <location>
        <begin position="662"/>
        <end position="674"/>
    </location>
</feature>
<feature type="compositionally biased region" description="Acidic residues" evidence="11">
    <location>
        <begin position="179"/>
        <end position="194"/>
    </location>
</feature>
<keyword evidence="9" id="KW-0539">Nucleus</keyword>
<dbReference type="GO" id="GO:0008270">
    <property type="term" value="F:zinc ion binding"/>
    <property type="evidence" value="ECO:0007669"/>
    <property type="project" value="UniProtKB-KW"/>
</dbReference>
<dbReference type="GO" id="GO:0043565">
    <property type="term" value="F:sequence-specific DNA binding"/>
    <property type="evidence" value="ECO:0007669"/>
    <property type="project" value="UniProtKB-ARBA"/>
</dbReference>
<feature type="region of interest" description="Disordered" evidence="11">
    <location>
        <begin position="51"/>
        <end position="90"/>
    </location>
</feature>
<feature type="domain" description="C2H2-type" evidence="12">
    <location>
        <begin position="524"/>
        <end position="551"/>
    </location>
</feature>
<evidence type="ECO:0000313" key="13">
    <source>
        <dbReference type="EMBL" id="TDG44637.1"/>
    </source>
</evidence>
<feature type="region of interest" description="Disordered" evidence="11">
    <location>
        <begin position="632"/>
        <end position="675"/>
    </location>
</feature>
<dbReference type="Gene3D" id="3.30.160.60">
    <property type="entry name" value="Classic Zinc Finger"/>
    <property type="match status" value="7"/>
</dbReference>
<keyword evidence="7" id="KW-0238">DNA-binding</keyword>
<dbReference type="STRING" id="7232.A0A484B6Z6"/>
<dbReference type="Pfam" id="PF13912">
    <property type="entry name" value="zf-C2H2_6"/>
    <property type="match status" value="1"/>
</dbReference>
<evidence type="ECO:0000256" key="6">
    <source>
        <dbReference type="ARBA" id="ARBA00023015"/>
    </source>
</evidence>
<dbReference type="AlphaFoldDB" id="A0A484B6Z6"/>
<dbReference type="InterPro" id="IPR013087">
    <property type="entry name" value="Znf_C2H2_type"/>
</dbReference>
<protein>
    <recommendedName>
        <fullName evidence="12">C2H2-type domain-containing protein</fullName>
    </recommendedName>
</protein>
<dbReference type="FunFam" id="3.30.160.60:FF:000870">
    <property type="entry name" value="zinc finger protein 197 isoform X1"/>
    <property type="match status" value="1"/>
</dbReference>
<dbReference type="PANTHER" id="PTHR24394:SF29">
    <property type="entry name" value="MYONEURIN"/>
    <property type="match status" value="1"/>
</dbReference>
<dbReference type="FunFam" id="3.30.160.60:FF:000690">
    <property type="entry name" value="Zinc finger protein 354C"/>
    <property type="match status" value="1"/>
</dbReference>
<evidence type="ECO:0000256" key="4">
    <source>
        <dbReference type="ARBA" id="ARBA00022771"/>
    </source>
</evidence>
<dbReference type="GO" id="GO:0000981">
    <property type="term" value="F:DNA-binding transcription factor activity, RNA polymerase II-specific"/>
    <property type="evidence" value="ECO:0007669"/>
    <property type="project" value="TreeGrafter"/>
</dbReference>
<feature type="compositionally biased region" description="Acidic residues" evidence="11">
    <location>
        <begin position="876"/>
        <end position="889"/>
    </location>
</feature>
<feature type="compositionally biased region" description="Basic and acidic residues" evidence="11">
    <location>
        <begin position="724"/>
        <end position="734"/>
    </location>
</feature>
<dbReference type="FunFam" id="3.30.160.60:FF:002689">
    <property type="entry name" value="Protein suppressor of hairy wing"/>
    <property type="match status" value="1"/>
</dbReference>
<feature type="region of interest" description="Disordered" evidence="11">
    <location>
        <begin position="1"/>
        <end position="22"/>
    </location>
</feature>
<dbReference type="Pfam" id="PF00096">
    <property type="entry name" value="zf-C2H2"/>
    <property type="match status" value="8"/>
</dbReference>
<dbReference type="SMART" id="SM00355">
    <property type="entry name" value="ZnF_C2H2"/>
    <property type="match status" value="12"/>
</dbReference>
<accession>A0A484B6Z6</accession>
<feature type="region of interest" description="Disordered" evidence="11">
    <location>
        <begin position="166"/>
        <end position="213"/>
    </location>
</feature>
<evidence type="ECO:0000256" key="9">
    <source>
        <dbReference type="ARBA" id="ARBA00023242"/>
    </source>
</evidence>
<keyword evidence="6" id="KW-0805">Transcription regulation</keyword>
<proteinExistence type="predicted"/>
<dbReference type="Proteomes" id="UP000295192">
    <property type="component" value="Unassembled WGS sequence"/>
</dbReference>
<feature type="domain" description="C2H2-type" evidence="12">
    <location>
        <begin position="554"/>
        <end position="583"/>
    </location>
</feature>
<comment type="subcellular location">
    <subcellularLocation>
        <location evidence="1">Nucleus</location>
    </subcellularLocation>
</comment>
<dbReference type="GO" id="GO:0000785">
    <property type="term" value="C:chromatin"/>
    <property type="evidence" value="ECO:0007669"/>
    <property type="project" value="UniProtKB-ARBA"/>
</dbReference>
<dbReference type="FunFam" id="3.30.160.60:FF:000912">
    <property type="entry name" value="Zinc finger protein 660"/>
    <property type="match status" value="1"/>
</dbReference>
<keyword evidence="2" id="KW-0479">Metal-binding</keyword>
<evidence type="ECO:0000313" key="14">
    <source>
        <dbReference type="Proteomes" id="UP000295192"/>
    </source>
</evidence>
<feature type="domain" description="C2H2-type" evidence="12">
    <location>
        <begin position="596"/>
        <end position="624"/>
    </location>
</feature>